<sequence>MFSPFSALALGISSTFLGTLVLHSFPPPLSQNVSTKTPMAMNFQVLCVRSRNYRRVQRSVPPPDTLTDTSPGGGDRAGRRHSNAERLGKYILVVHRE</sequence>
<evidence type="ECO:0000313" key="2">
    <source>
        <dbReference type="Proteomes" id="UP001055072"/>
    </source>
</evidence>
<organism evidence="1 2">
    <name type="scientific">Irpex rosettiformis</name>
    <dbReference type="NCBI Taxonomy" id="378272"/>
    <lineage>
        <taxon>Eukaryota</taxon>
        <taxon>Fungi</taxon>
        <taxon>Dikarya</taxon>
        <taxon>Basidiomycota</taxon>
        <taxon>Agaricomycotina</taxon>
        <taxon>Agaricomycetes</taxon>
        <taxon>Polyporales</taxon>
        <taxon>Irpicaceae</taxon>
        <taxon>Irpex</taxon>
    </lineage>
</organism>
<name>A0ACB8ULK2_9APHY</name>
<protein>
    <submittedName>
        <fullName evidence="1">Uncharacterized protein</fullName>
    </submittedName>
</protein>
<gene>
    <name evidence="1" type="ORF">BDY19DRAFT_74558</name>
</gene>
<proteinExistence type="predicted"/>
<accession>A0ACB8ULK2</accession>
<comment type="caution">
    <text evidence="1">The sequence shown here is derived from an EMBL/GenBank/DDBJ whole genome shotgun (WGS) entry which is preliminary data.</text>
</comment>
<reference evidence="1" key="1">
    <citation type="journal article" date="2021" name="Environ. Microbiol.">
        <title>Gene family expansions and transcriptome signatures uncover fungal adaptations to wood decay.</title>
        <authorList>
            <person name="Hage H."/>
            <person name="Miyauchi S."/>
            <person name="Viragh M."/>
            <person name="Drula E."/>
            <person name="Min B."/>
            <person name="Chaduli D."/>
            <person name="Navarro D."/>
            <person name="Favel A."/>
            <person name="Norest M."/>
            <person name="Lesage-Meessen L."/>
            <person name="Balint B."/>
            <person name="Merenyi Z."/>
            <person name="de Eugenio L."/>
            <person name="Morin E."/>
            <person name="Martinez A.T."/>
            <person name="Baldrian P."/>
            <person name="Stursova M."/>
            <person name="Martinez M.J."/>
            <person name="Novotny C."/>
            <person name="Magnuson J.K."/>
            <person name="Spatafora J.W."/>
            <person name="Maurice S."/>
            <person name="Pangilinan J."/>
            <person name="Andreopoulos W."/>
            <person name="LaButti K."/>
            <person name="Hundley H."/>
            <person name="Na H."/>
            <person name="Kuo A."/>
            <person name="Barry K."/>
            <person name="Lipzen A."/>
            <person name="Henrissat B."/>
            <person name="Riley R."/>
            <person name="Ahrendt S."/>
            <person name="Nagy L.G."/>
            <person name="Grigoriev I.V."/>
            <person name="Martin F."/>
            <person name="Rosso M.N."/>
        </authorList>
    </citation>
    <scope>NUCLEOTIDE SEQUENCE</scope>
    <source>
        <strain evidence="1">CBS 384.51</strain>
    </source>
</reference>
<dbReference type="Proteomes" id="UP001055072">
    <property type="component" value="Unassembled WGS sequence"/>
</dbReference>
<evidence type="ECO:0000313" key="1">
    <source>
        <dbReference type="EMBL" id="KAI0095206.1"/>
    </source>
</evidence>
<keyword evidence="2" id="KW-1185">Reference proteome</keyword>
<dbReference type="EMBL" id="MU274900">
    <property type="protein sequence ID" value="KAI0095206.1"/>
    <property type="molecule type" value="Genomic_DNA"/>
</dbReference>